<gene>
    <name evidence="2" type="ORF">VAE063_950138</name>
</gene>
<reference evidence="2" key="1">
    <citation type="submission" date="2022-06" db="EMBL/GenBank/DDBJ databases">
        <authorList>
            <person name="Goudenege D."/>
            <person name="Le Roux F."/>
        </authorList>
    </citation>
    <scope>NUCLEOTIDE SEQUENCE</scope>
    <source>
        <strain evidence="2">12-063</strain>
    </source>
</reference>
<dbReference type="InterPro" id="IPR006949">
    <property type="entry name" value="Barrel_Baseplate_J-like"/>
</dbReference>
<evidence type="ECO:0000313" key="3">
    <source>
        <dbReference type="Proteomes" id="UP001152658"/>
    </source>
</evidence>
<proteinExistence type="predicted"/>
<dbReference type="EMBL" id="CALYLK010000136">
    <property type="protein sequence ID" value="CAH8233090.1"/>
    <property type="molecule type" value="Genomic_DNA"/>
</dbReference>
<keyword evidence="3" id="KW-1185">Reference proteome</keyword>
<dbReference type="Proteomes" id="UP001152658">
    <property type="component" value="Unassembled WGS sequence"/>
</dbReference>
<accession>A0ABM9FS16</accession>
<evidence type="ECO:0000259" key="1">
    <source>
        <dbReference type="Pfam" id="PF04865"/>
    </source>
</evidence>
<dbReference type="Pfam" id="PF04865">
    <property type="entry name" value="Baseplate_J"/>
    <property type="match status" value="1"/>
</dbReference>
<feature type="domain" description="Baseplate protein J-like barrel" evidence="1">
    <location>
        <begin position="110"/>
        <end position="196"/>
    </location>
</feature>
<sequence>MSNGKRPTADFIDILAQSGVPVTEDEFEAKLKTEVTGAGSEVSNDSKMSPFWRWVRAAVVTPCVWLIRVLLAGHVMPNMFVGTAERWALELKAWEYDITPKGAVKTQGYITLTKANAADAVTVEAGAIIQTLPIDGVVYEVAVLQETVINAGEETGKVLTEALGEGQAYNLPAGYFNIIQKEIPGIIAAVNEPEWITTLGANPETDEELALRLQNAFTSSGEWHIDDVYRSIISSVAGIRSDNIYFENTGHITPATANALIVMEVGPTPQPILDQLNDHIMAKGHHGHGDVLTCKAMYETQHAVIAEVVFKSNTSEMAKINELLEVEDRIRAAFRETEAYPEMTRARPQSRFSVSELGTEIHNNMDEVESVRITVDGEVQKDIVSLLAQPRLQSLSVIEAEQ</sequence>
<organism evidence="2 3">
    <name type="scientific">Vibrio aestuarianus</name>
    <dbReference type="NCBI Taxonomy" id="28171"/>
    <lineage>
        <taxon>Bacteria</taxon>
        <taxon>Pseudomonadati</taxon>
        <taxon>Pseudomonadota</taxon>
        <taxon>Gammaproteobacteria</taxon>
        <taxon>Vibrionales</taxon>
        <taxon>Vibrionaceae</taxon>
        <taxon>Vibrio</taxon>
    </lineage>
</organism>
<dbReference type="RefSeq" id="WP_168522557.1">
    <property type="nucleotide sequence ID" value="NZ_CALYLA010000019.1"/>
</dbReference>
<evidence type="ECO:0000313" key="2">
    <source>
        <dbReference type="EMBL" id="CAH8233090.1"/>
    </source>
</evidence>
<protein>
    <submittedName>
        <fullName evidence="2">Baseplate_J domain-containing protein</fullName>
    </submittedName>
</protein>
<comment type="caution">
    <text evidence="2">The sequence shown here is derived from an EMBL/GenBank/DDBJ whole genome shotgun (WGS) entry which is preliminary data.</text>
</comment>
<name>A0ABM9FS16_9VIBR</name>